<dbReference type="InterPro" id="IPR001760">
    <property type="entry name" value="Opsin"/>
</dbReference>
<evidence type="ECO:0000259" key="24">
    <source>
        <dbReference type="PROSITE" id="PS50262"/>
    </source>
</evidence>
<dbReference type="InterPro" id="IPR050125">
    <property type="entry name" value="GPCR_opsins"/>
</dbReference>
<evidence type="ECO:0000313" key="26">
    <source>
        <dbReference type="Proteomes" id="UP000438429"/>
    </source>
</evidence>
<dbReference type="GO" id="GO:0009893">
    <property type="term" value="P:positive regulation of metabolic process"/>
    <property type="evidence" value="ECO:0007669"/>
    <property type="project" value="UniProtKB-ARBA"/>
</dbReference>
<keyword evidence="11 23" id="KW-0297">G-protein coupled receptor</keyword>
<comment type="subunit">
    <text evidence="19">Interacts with MC1R; the interaction results in a decrease in MC1R-mediated cAMP signaling and ultimately a decrease in melanin production in melanocytes.</text>
</comment>
<dbReference type="CDD" id="cd15078">
    <property type="entry name" value="7tmA_Encephalopsin"/>
    <property type="match status" value="1"/>
</dbReference>
<feature type="transmembrane region" description="Helical" evidence="23">
    <location>
        <begin position="263"/>
        <end position="282"/>
    </location>
</feature>
<dbReference type="PANTHER" id="PTHR24240">
    <property type="entry name" value="OPSIN"/>
    <property type="match status" value="1"/>
</dbReference>
<evidence type="ECO:0000256" key="14">
    <source>
        <dbReference type="ARBA" id="ARBA00023157"/>
    </source>
</evidence>
<dbReference type="Pfam" id="PF00001">
    <property type="entry name" value="7tm_1"/>
    <property type="match status" value="1"/>
</dbReference>
<keyword evidence="18" id="KW-0449">Lipoprotein</keyword>
<keyword evidence="3" id="KW-1003">Cell membrane</keyword>
<keyword evidence="7 23" id="KW-0812">Transmembrane</keyword>
<dbReference type="GO" id="GO:0009881">
    <property type="term" value="F:photoreceptor activity"/>
    <property type="evidence" value="ECO:0007669"/>
    <property type="project" value="UniProtKB-KW"/>
</dbReference>
<evidence type="ECO:0000256" key="15">
    <source>
        <dbReference type="ARBA" id="ARBA00023170"/>
    </source>
</evidence>
<gene>
    <name evidence="25" type="ORF">F2P81_019948</name>
</gene>
<dbReference type="PROSITE" id="PS00237">
    <property type="entry name" value="G_PROTEIN_RECEP_F1_1"/>
    <property type="match status" value="1"/>
</dbReference>
<dbReference type="InterPro" id="IPR017452">
    <property type="entry name" value="GPCR_Rhodpsn_7TM"/>
</dbReference>
<dbReference type="GO" id="GO:0004930">
    <property type="term" value="F:G protein-coupled receptor activity"/>
    <property type="evidence" value="ECO:0007669"/>
    <property type="project" value="UniProtKB-KW"/>
</dbReference>
<dbReference type="EMBL" id="VEVO01000018">
    <property type="protein sequence ID" value="KAF0027207.1"/>
    <property type="molecule type" value="Genomic_DNA"/>
</dbReference>
<keyword evidence="6 23" id="KW-0716">Sensory transduction</keyword>
<dbReference type="GO" id="GO:0007602">
    <property type="term" value="P:phototransduction"/>
    <property type="evidence" value="ECO:0007669"/>
    <property type="project" value="UniProtKB-KW"/>
</dbReference>
<keyword evidence="16" id="KW-0325">Glycoprotein</keyword>
<comment type="subcellular location">
    <subcellularLocation>
        <location evidence="2">Cell membrane</location>
        <topology evidence="2">Multi-pass membrane protein</topology>
    </subcellularLocation>
    <subcellularLocation>
        <location evidence="1">Cytoplasm</location>
    </subcellularLocation>
    <subcellularLocation>
        <location evidence="23">Membrane</location>
        <topology evidence="23">Multi-pass membrane protein</topology>
    </subcellularLocation>
</comment>
<feature type="transmembrane region" description="Helical" evidence="23">
    <location>
        <begin position="306"/>
        <end position="329"/>
    </location>
</feature>
<feature type="transmembrane region" description="Helical" evidence="23">
    <location>
        <begin position="149"/>
        <end position="172"/>
    </location>
</feature>
<evidence type="ECO:0000256" key="19">
    <source>
        <dbReference type="ARBA" id="ARBA00062265"/>
    </source>
</evidence>
<keyword evidence="10 23" id="KW-0157">Chromophore</keyword>
<keyword evidence="8 23" id="KW-0681">Retinal protein</keyword>
<dbReference type="Proteomes" id="UP000438429">
    <property type="component" value="Unassembled WGS sequence"/>
</dbReference>
<evidence type="ECO:0000256" key="22">
    <source>
        <dbReference type="ARBA" id="ARBA00083377"/>
    </source>
</evidence>
<reference evidence="25 26" key="1">
    <citation type="submission" date="2019-06" db="EMBL/GenBank/DDBJ databases">
        <title>Draft genomes of female and male turbot (Scophthalmus maximus).</title>
        <authorList>
            <person name="Xu H."/>
            <person name="Xu X.-W."/>
            <person name="Shao C."/>
            <person name="Chen S."/>
        </authorList>
    </citation>
    <scope>NUCLEOTIDE SEQUENCE [LARGE SCALE GENOMIC DNA]</scope>
    <source>
        <strain evidence="25">Ysfricsl-2016a</strain>
        <tissue evidence="25">Blood</tissue>
    </source>
</reference>
<evidence type="ECO:0000256" key="17">
    <source>
        <dbReference type="ARBA" id="ARBA00023224"/>
    </source>
</evidence>
<dbReference type="FunFam" id="1.20.1070.10:FF:000225">
    <property type="entry name" value="Opsin 3"/>
    <property type="match status" value="1"/>
</dbReference>
<evidence type="ECO:0000256" key="21">
    <source>
        <dbReference type="ARBA" id="ARBA00079531"/>
    </source>
</evidence>
<feature type="transmembrane region" description="Helical" evidence="23">
    <location>
        <begin position="359"/>
        <end position="377"/>
    </location>
</feature>
<dbReference type="GO" id="GO:0007601">
    <property type="term" value="P:visual perception"/>
    <property type="evidence" value="ECO:0007669"/>
    <property type="project" value="InterPro"/>
</dbReference>
<evidence type="ECO:0000256" key="1">
    <source>
        <dbReference type="ARBA" id="ARBA00004496"/>
    </source>
</evidence>
<keyword evidence="5 23" id="KW-0600">Photoreceptor protein</keyword>
<comment type="similarity">
    <text evidence="23">Belongs to the G-protein coupled receptor 1 family. Opsin subfamily.</text>
</comment>
<keyword evidence="13" id="KW-0564">Palmitate</keyword>
<dbReference type="InterPro" id="IPR000276">
    <property type="entry name" value="GPCR_Rhodpsn"/>
</dbReference>
<comment type="caution">
    <text evidence="25">The sequence shown here is derived from an EMBL/GenBank/DDBJ whole genome shotgun (WGS) entry which is preliminary data.</text>
</comment>
<evidence type="ECO:0000256" key="13">
    <source>
        <dbReference type="ARBA" id="ARBA00023139"/>
    </source>
</evidence>
<evidence type="ECO:0000313" key="25">
    <source>
        <dbReference type="EMBL" id="KAF0027207.1"/>
    </source>
</evidence>
<organism evidence="25 26">
    <name type="scientific">Scophthalmus maximus</name>
    <name type="common">Turbot</name>
    <name type="synonym">Psetta maxima</name>
    <dbReference type="NCBI Taxonomy" id="52904"/>
    <lineage>
        <taxon>Eukaryota</taxon>
        <taxon>Metazoa</taxon>
        <taxon>Chordata</taxon>
        <taxon>Craniata</taxon>
        <taxon>Vertebrata</taxon>
        <taxon>Euteleostomi</taxon>
        <taxon>Actinopterygii</taxon>
        <taxon>Neopterygii</taxon>
        <taxon>Teleostei</taxon>
        <taxon>Neoteleostei</taxon>
        <taxon>Acanthomorphata</taxon>
        <taxon>Carangaria</taxon>
        <taxon>Pleuronectiformes</taxon>
        <taxon>Pleuronectoidei</taxon>
        <taxon>Scophthalmidae</taxon>
        <taxon>Scophthalmus</taxon>
    </lineage>
</organism>
<evidence type="ECO:0000256" key="7">
    <source>
        <dbReference type="ARBA" id="ARBA00022692"/>
    </source>
</evidence>
<dbReference type="PRINTS" id="PR00238">
    <property type="entry name" value="OPSIN"/>
</dbReference>
<evidence type="ECO:0000256" key="23">
    <source>
        <dbReference type="RuleBase" id="RU004951"/>
    </source>
</evidence>
<evidence type="ECO:0000256" key="20">
    <source>
        <dbReference type="ARBA" id="ARBA00072211"/>
    </source>
</evidence>
<dbReference type="SUPFAM" id="SSF81321">
    <property type="entry name" value="Family A G protein-coupled receptor-like"/>
    <property type="match status" value="1"/>
</dbReference>
<protein>
    <recommendedName>
        <fullName evidence="20">Opsin-3</fullName>
    </recommendedName>
    <alternativeName>
        <fullName evidence="22">Encephalopsin</fullName>
    </alternativeName>
    <alternativeName>
        <fullName evidence="21">Panopsin</fullName>
    </alternativeName>
</protein>
<dbReference type="Gene3D" id="1.20.1070.10">
    <property type="entry name" value="Rhodopsin 7-helix transmembrane proteins"/>
    <property type="match status" value="1"/>
</dbReference>
<evidence type="ECO:0000256" key="2">
    <source>
        <dbReference type="ARBA" id="ARBA00004651"/>
    </source>
</evidence>
<keyword evidence="14" id="KW-1015">Disulfide bond</keyword>
<keyword evidence="12 23" id="KW-0472">Membrane</keyword>
<keyword evidence="15 23" id="KW-0675">Receptor</keyword>
<evidence type="ECO:0000256" key="9">
    <source>
        <dbReference type="ARBA" id="ARBA00022989"/>
    </source>
</evidence>
<feature type="transmembrane region" description="Helical" evidence="23">
    <location>
        <begin position="184"/>
        <end position="205"/>
    </location>
</feature>
<sequence>MNGDGSPKPQFFSSSITRGRDFVCIVFLPASKLKKIIEQAYCLLHNVSVCVFLCVVRILNAHSHLLCYSREIRCLESTYRHREMSEQRRQGGLNQRRGERAERTVLWCPGPAQRNAGNQVALRAMNPSNGTRAERSAEQSVFAAGTYKLLAFAIGTIGVFGFCNNVVVIVLYCKFKRLRTPTNLLLLNISVSDLLVSVTGINFTFVACVKGGWVWSQATCVWDGFSNSLFGIVSIMTLAALAYERYIRVVHAQVVDFRWAWRAIAHIWLYSLAWTGAPLLGWNRYTLEIHQLGCSLDWASKDPNDASFILLFLLACFFVPVGIMIYCYGNILYTVQMLRSIQDLQTVQIIRILRYEKKVAAMFLLMISCFLVCWTPYAAVSMIEAFGRKSMVSPTVAIIPSFFAKSSTAYNPLIYVFMNRKFRRCLLQLLCSRLSWLQRSLKERPLAPVERPIRPIVVSNACGSRVRPKKRVTFSTSSIVFIITSDDFHHLGVTSKSGGSSEVNVIQVRPL</sequence>
<evidence type="ECO:0000256" key="5">
    <source>
        <dbReference type="ARBA" id="ARBA00022543"/>
    </source>
</evidence>
<dbReference type="PROSITE" id="PS50262">
    <property type="entry name" value="G_PROTEIN_RECEP_F1_2"/>
    <property type="match status" value="1"/>
</dbReference>
<proteinExistence type="inferred from homology"/>
<evidence type="ECO:0000256" key="3">
    <source>
        <dbReference type="ARBA" id="ARBA00022475"/>
    </source>
</evidence>
<accession>A0A6A4S2I2</accession>
<keyword evidence="4" id="KW-0963">Cytoplasm</keyword>
<dbReference type="PRINTS" id="PR00237">
    <property type="entry name" value="GPCRRHODOPSN"/>
</dbReference>
<dbReference type="InterPro" id="IPR027430">
    <property type="entry name" value="Retinal_BS"/>
</dbReference>
<feature type="transmembrane region" description="Helical" evidence="23">
    <location>
        <begin position="397"/>
        <end position="418"/>
    </location>
</feature>
<feature type="domain" description="G-protein coupled receptors family 1 profile" evidence="24">
    <location>
        <begin position="164"/>
        <end position="415"/>
    </location>
</feature>
<feature type="transmembrane region" description="Helical" evidence="23">
    <location>
        <begin position="225"/>
        <end position="243"/>
    </location>
</feature>
<evidence type="ECO:0000256" key="6">
    <source>
        <dbReference type="ARBA" id="ARBA00022606"/>
    </source>
</evidence>
<evidence type="ECO:0000256" key="16">
    <source>
        <dbReference type="ARBA" id="ARBA00023180"/>
    </source>
</evidence>
<dbReference type="GO" id="GO:0005737">
    <property type="term" value="C:cytoplasm"/>
    <property type="evidence" value="ECO:0007669"/>
    <property type="project" value="UniProtKB-SubCell"/>
</dbReference>
<name>A0A6A4S2I2_SCOMX</name>
<keyword evidence="17 23" id="KW-0807">Transducer</keyword>
<dbReference type="AlphaFoldDB" id="A0A6A4S2I2"/>
<dbReference type="PROSITE" id="PS00238">
    <property type="entry name" value="OPSIN"/>
    <property type="match status" value="1"/>
</dbReference>
<evidence type="ECO:0000256" key="10">
    <source>
        <dbReference type="ARBA" id="ARBA00022991"/>
    </source>
</evidence>
<evidence type="ECO:0000256" key="4">
    <source>
        <dbReference type="ARBA" id="ARBA00022490"/>
    </source>
</evidence>
<dbReference type="GO" id="GO:0009637">
    <property type="term" value="P:response to blue light"/>
    <property type="evidence" value="ECO:0007669"/>
    <property type="project" value="UniProtKB-ARBA"/>
</dbReference>
<evidence type="ECO:0000256" key="12">
    <source>
        <dbReference type="ARBA" id="ARBA00023136"/>
    </source>
</evidence>
<evidence type="ECO:0000256" key="18">
    <source>
        <dbReference type="ARBA" id="ARBA00023288"/>
    </source>
</evidence>
<keyword evidence="9 23" id="KW-1133">Transmembrane helix</keyword>
<dbReference type="GO" id="GO:0005886">
    <property type="term" value="C:plasma membrane"/>
    <property type="evidence" value="ECO:0007669"/>
    <property type="project" value="UniProtKB-SubCell"/>
</dbReference>
<evidence type="ECO:0000256" key="11">
    <source>
        <dbReference type="ARBA" id="ARBA00023040"/>
    </source>
</evidence>
<evidence type="ECO:0000256" key="8">
    <source>
        <dbReference type="ARBA" id="ARBA00022925"/>
    </source>
</evidence>